<keyword evidence="1" id="KW-1133">Transmembrane helix</keyword>
<dbReference type="GO" id="GO:0016747">
    <property type="term" value="F:acyltransferase activity, transferring groups other than amino-acyl groups"/>
    <property type="evidence" value="ECO:0007669"/>
    <property type="project" value="InterPro"/>
</dbReference>
<feature type="transmembrane region" description="Helical" evidence="1">
    <location>
        <begin position="80"/>
        <end position="102"/>
    </location>
</feature>
<feature type="transmembrane region" description="Helical" evidence="1">
    <location>
        <begin position="221"/>
        <end position="240"/>
    </location>
</feature>
<protein>
    <recommendedName>
        <fullName evidence="2">Acyltransferase 3 domain-containing protein</fullName>
    </recommendedName>
</protein>
<accession>A0A0J7Y7N3</accession>
<sequence length="314" mass="33678">MVLFHAQLSGAGHAFSRGYLFVDLFFLLSGFVLTLAFEARFAGGLAATPFLRQRLRRFLPMVAVGSVTGFLAMLGGDYPLIACVLALVVSAAMIPLPMATMFPLNPPQWSLMIELAANAVHARWLHRMTSARLLILACACALGMAVMMARAGHGDLGAGIAPLPTGVLRAGWSYTLGIVLARIWRERRPTPLLDWRIALLLPVPIVIVIPFLPLAPWAGDVIVITMVFPALFWIAACAVPPLSGERILEALGAISFPLYAVHFPILMLSDRFGGGEQGRFIGIFAAFIVSAALACASSRKQAARRPVPVPLADA</sequence>
<dbReference type="PATRIC" id="fig|1114963.3.peg.378"/>
<feature type="transmembrane region" description="Helical" evidence="1">
    <location>
        <begin position="58"/>
        <end position="74"/>
    </location>
</feature>
<comment type="caution">
    <text evidence="3">The sequence shown here is derived from an EMBL/GenBank/DDBJ whole genome shotgun (WGS) entry which is preliminary data.</text>
</comment>
<evidence type="ECO:0000256" key="1">
    <source>
        <dbReference type="SAM" id="Phobius"/>
    </source>
</evidence>
<organism evidence="3 4">
    <name type="scientific">Novosphingobium barchaimii LL02</name>
    <dbReference type="NCBI Taxonomy" id="1114963"/>
    <lineage>
        <taxon>Bacteria</taxon>
        <taxon>Pseudomonadati</taxon>
        <taxon>Pseudomonadota</taxon>
        <taxon>Alphaproteobacteria</taxon>
        <taxon>Sphingomonadales</taxon>
        <taxon>Sphingomonadaceae</taxon>
        <taxon>Novosphingobium</taxon>
    </lineage>
</organism>
<name>A0A0J7Y7N3_9SPHN</name>
<dbReference type="RefSeq" id="WP_059149858.1">
    <property type="nucleotide sequence ID" value="NZ_KQ130452.1"/>
</dbReference>
<evidence type="ECO:0000259" key="2">
    <source>
        <dbReference type="Pfam" id="PF01757"/>
    </source>
</evidence>
<dbReference type="AlphaFoldDB" id="A0A0J7Y7N3"/>
<feature type="transmembrane region" description="Helical" evidence="1">
    <location>
        <begin position="280"/>
        <end position="296"/>
    </location>
</feature>
<dbReference type="InterPro" id="IPR050879">
    <property type="entry name" value="Acyltransferase_3"/>
</dbReference>
<dbReference type="InterPro" id="IPR002656">
    <property type="entry name" value="Acyl_transf_3_dom"/>
</dbReference>
<keyword evidence="1" id="KW-0472">Membrane</keyword>
<feature type="transmembrane region" description="Helical" evidence="1">
    <location>
        <begin position="163"/>
        <end position="183"/>
    </location>
</feature>
<feature type="transmembrane region" description="Helical" evidence="1">
    <location>
        <begin position="247"/>
        <end position="268"/>
    </location>
</feature>
<evidence type="ECO:0000313" key="4">
    <source>
        <dbReference type="Proteomes" id="UP000052268"/>
    </source>
</evidence>
<feature type="transmembrane region" description="Helical" evidence="1">
    <location>
        <begin position="18"/>
        <end position="37"/>
    </location>
</feature>
<dbReference type="PANTHER" id="PTHR23028">
    <property type="entry name" value="ACETYLTRANSFERASE"/>
    <property type="match status" value="1"/>
</dbReference>
<dbReference type="PANTHER" id="PTHR23028:SF134">
    <property type="entry name" value="PUTATIVE (AFU_ORTHOLOGUE AFUA_4G08520)-RELATED"/>
    <property type="match status" value="1"/>
</dbReference>
<feature type="transmembrane region" description="Helical" evidence="1">
    <location>
        <begin position="195"/>
        <end position="215"/>
    </location>
</feature>
<keyword evidence="1" id="KW-0812">Transmembrane</keyword>
<dbReference type="Proteomes" id="UP000052268">
    <property type="component" value="Unassembled WGS sequence"/>
</dbReference>
<gene>
    <name evidence="3" type="ORF">V474_07400</name>
</gene>
<evidence type="ECO:0000313" key="3">
    <source>
        <dbReference type="EMBL" id="KMS59949.1"/>
    </source>
</evidence>
<feature type="domain" description="Acyltransferase 3" evidence="2">
    <location>
        <begin position="16"/>
        <end position="296"/>
    </location>
</feature>
<reference evidence="3 4" key="1">
    <citation type="journal article" date="2015" name="G3 (Bethesda)">
        <title>Insights into Ongoing Evolution of the Hexachlorocyclohexane Catabolic Pathway from Comparative Genomics of Ten Sphingomonadaceae Strains.</title>
        <authorList>
            <person name="Pearce S.L."/>
            <person name="Oakeshott J.G."/>
            <person name="Pandey G."/>
        </authorList>
    </citation>
    <scope>NUCLEOTIDE SEQUENCE [LARGE SCALE GENOMIC DNA]</scope>
    <source>
        <strain evidence="3 4">LL02</strain>
    </source>
</reference>
<feature type="transmembrane region" description="Helical" evidence="1">
    <location>
        <begin position="133"/>
        <end position="151"/>
    </location>
</feature>
<proteinExistence type="predicted"/>
<dbReference type="EMBL" id="JACU01000002">
    <property type="protein sequence ID" value="KMS59949.1"/>
    <property type="molecule type" value="Genomic_DNA"/>
</dbReference>
<dbReference type="Pfam" id="PF01757">
    <property type="entry name" value="Acyl_transf_3"/>
    <property type="match status" value="1"/>
</dbReference>
<keyword evidence="4" id="KW-1185">Reference proteome</keyword>